<evidence type="ECO:0000256" key="2">
    <source>
        <dbReference type="ARBA" id="ARBA00022729"/>
    </source>
</evidence>
<feature type="signal peptide" evidence="6">
    <location>
        <begin position="1"/>
        <end position="16"/>
    </location>
</feature>
<dbReference type="Gene3D" id="2.60.120.560">
    <property type="entry name" value="Exo-inulinase, domain 1"/>
    <property type="match status" value="1"/>
</dbReference>
<keyword evidence="10" id="KW-1185">Reference proteome</keyword>
<comment type="caution">
    <text evidence="9">The sequence shown here is derived from an EMBL/GenBank/DDBJ whole genome shotgun (WGS) entry which is preliminary data.</text>
</comment>
<sequence length="701" mass="77232">MKLGLALKSFLLGALAFDVSMARPRNTYTEVYRPQYHFSPKQNWMNDPNGLVYKDGIYHLYYQYNPGGDTWGAMSWGHATSRDLTHWTEHPVALTARGFPDNITEMFFSGTVVVDEDNTSGFGRRGKAPWVAMYTSYYRIDQTLPSGKQVRRDQQAQSIAYSLDQGMTWSTYDAANPIIHNPPPPYEDQSLEFRDPSVFWHQETRRWIAVISLAKMHKVLIYNSRDLKDWSFVSEFGPVNAVGGVWECPSIFPLAVDGGNSEKWVLMLGLNPGGPPGTVGSGTQYIVGDFNGTTFSADPESVHDGGAPDSSLIIEDFEGSDTLSDRGWTVTGDFIGASPAQGSLDGQNPVTGFLGEQLLNTFIDGDSTTGTLTSAPFDISHKYINFLVGGGSNVNETAIRLKVNNHIVHATAGTDNEQLSWHSWDVSAFQNQSAVIEIIDNATGGWGHINIDEISLSNTRARNGQANWLDWGPDFYAALSFNGLPQNQRTILAWMNNWQYGAVIPTDPWRSAMTIPRRLALKTIGQKTTLVQEPALNTKDITNGGKLSTFPRVDGVRSLGRLGKTLEINLTFSNRESSPTGTSQFGIAVRATDDYNKLTRIGYDFATQQVFIDRSNSGDVSFDATFASTYHAPLTPSSDGILSLRIFVDWSSVEVFGGEGEASITTQIFPSNDAVFGQLFSAGGETSNVRLRVKEVESTWR</sequence>
<organism evidence="9 10">
    <name type="scientific">Aspergillus cavernicola</name>
    <dbReference type="NCBI Taxonomy" id="176166"/>
    <lineage>
        <taxon>Eukaryota</taxon>
        <taxon>Fungi</taxon>
        <taxon>Dikarya</taxon>
        <taxon>Ascomycota</taxon>
        <taxon>Pezizomycotina</taxon>
        <taxon>Eurotiomycetes</taxon>
        <taxon>Eurotiomycetidae</taxon>
        <taxon>Eurotiales</taxon>
        <taxon>Aspergillaceae</taxon>
        <taxon>Aspergillus</taxon>
        <taxon>Aspergillus subgen. Nidulantes</taxon>
    </lineage>
</organism>
<dbReference type="SUPFAM" id="SSF49899">
    <property type="entry name" value="Concanavalin A-like lectins/glucanases"/>
    <property type="match status" value="1"/>
</dbReference>
<gene>
    <name evidence="9" type="ORF">BDW59DRAFT_166311</name>
</gene>
<evidence type="ECO:0000256" key="6">
    <source>
        <dbReference type="SAM" id="SignalP"/>
    </source>
</evidence>
<feature type="domain" description="Glycosyl hydrolase family 32 N-terminal" evidence="7">
    <location>
        <begin position="37"/>
        <end position="298"/>
    </location>
</feature>
<dbReference type="InterPro" id="IPR013148">
    <property type="entry name" value="Glyco_hydro_32_N"/>
</dbReference>
<dbReference type="PANTHER" id="PTHR42800:SF1">
    <property type="entry name" value="EXOINULINASE INUD (AFU_ORTHOLOGUE AFUA_5G00480)"/>
    <property type="match status" value="1"/>
</dbReference>
<accession>A0ABR4HMH7</accession>
<protein>
    <submittedName>
        <fullName evidence="9">Glycosyl hydrolase</fullName>
    </submittedName>
</protein>
<keyword evidence="2 6" id="KW-0732">Signal</keyword>
<evidence type="ECO:0000313" key="10">
    <source>
        <dbReference type="Proteomes" id="UP001610335"/>
    </source>
</evidence>
<dbReference type="PROSITE" id="PS00609">
    <property type="entry name" value="GLYCOSYL_HYDROL_F32"/>
    <property type="match status" value="1"/>
</dbReference>
<proteinExistence type="inferred from homology"/>
<dbReference type="GO" id="GO:0016787">
    <property type="term" value="F:hydrolase activity"/>
    <property type="evidence" value="ECO:0007669"/>
    <property type="project" value="UniProtKB-KW"/>
</dbReference>
<dbReference type="CDD" id="cd18622">
    <property type="entry name" value="GH32_Inu-like"/>
    <property type="match status" value="1"/>
</dbReference>
<dbReference type="SUPFAM" id="SSF75005">
    <property type="entry name" value="Arabinanase/levansucrase/invertase"/>
    <property type="match status" value="1"/>
</dbReference>
<dbReference type="Proteomes" id="UP001610335">
    <property type="component" value="Unassembled WGS sequence"/>
</dbReference>
<evidence type="ECO:0000256" key="4">
    <source>
        <dbReference type="ARBA" id="ARBA00023295"/>
    </source>
</evidence>
<dbReference type="InterPro" id="IPR018053">
    <property type="entry name" value="Glyco_hydro_32_AS"/>
</dbReference>
<name>A0ABR4HMH7_9EURO</name>
<dbReference type="PANTHER" id="PTHR42800">
    <property type="entry name" value="EXOINULINASE INUD (AFU_ORTHOLOGUE AFUA_5G00480)"/>
    <property type="match status" value="1"/>
</dbReference>
<dbReference type="InterPro" id="IPR023296">
    <property type="entry name" value="Glyco_hydro_beta-prop_sf"/>
</dbReference>
<dbReference type="Pfam" id="PF00251">
    <property type="entry name" value="Glyco_hydro_32N"/>
    <property type="match status" value="2"/>
</dbReference>
<evidence type="ECO:0000256" key="5">
    <source>
        <dbReference type="RuleBase" id="RU362110"/>
    </source>
</evidence>
<comment type="similarity">
    <text evidence="1 5">Belongs to the glycosyl hydrolase 32 family.</text>
</comment>
<keyword evidence="3 5" id="KW-0378">Hydrolase</keyword>
<feature type="domain" description="Glycosyl hydrolase family 32 C-terminal" evidence="8">
    <location>
        <begin position="561"/>
        <end position="694"/>
    </location>
</feature>
<dbReference type="InterPro" id="IPR013189">
    <property type="entry name" value="Glyco_hydro_32_C"/>
</dbReference>
<feature type="chain" id="PRO_5045280963" evidence="6">
    <location>
        <begin position="17"/>
        <end position="701"/>
    </location>
</feature>
<dbReference type="InterPro" id="IPR013320">
    <property type="entry name" value="ConA-like_dom_sf"/>
</dbReference>
<dbReference type="InterPro" id="IPR001362">
    <property type="entry name" value="Glyco_hydro_32"/>
</dbReference>
<dbReference type="EMBL" id="JBFXLS010000100">
    <property type="protein sequence ID" value="KAL2816587.1"/>
    <property type="molecule type" value="Genomic_DNA"/>
</dbReference>
<dbReference type="Gene3D" id="2.115.10.20">
    <property type="entry name" value="Glycosyl hydrolase domain, family 43"/>
    <property type="match status" value="2"/>
</dbReference>
<evidence type="ECO:0000256" key="3">
    <source>
        <dbReference type="ARBA" id="ARBA00022801"/>
    </source>
</evidence>
<feature type="domain" description="Glycosyl hydrolase family 32 N-terminal" evidence="7">
    <location>
        <begin position="459"/>
        <end position="534"/>
    </location>
</feature>
<evidence type="ECO:0000256" key="1">
    <source>
        <dbReference type="ARBA" id="ARBA00009902"/>
    </source>
</evidence>
<evidence type="ECO:0000259" key="8">
    <source>
        <dbReference type="Pfam" id="PF08244"/>
    </source>
</evidence>
<reference evidence="9 10" key="1">
    <citation type="submission" date="2024-07" db="EMBL/GenBank/DDBJ databases">
        <title>Section-level genome sequencing and comparative genomics of Aspergillus sections Usti and Cavernicolus.</title>
        <authorList>
            <consortium name="Lawrence Berkeley National Laboratory"/>
            <person name="Nybo J.L."/>
            <person name="Vesth T.C."/>
            <person name="Theobald S."/>
            <person name="Frisvad J.C."/>
            <person name="Larsen T.O."/>
            <person name="Kjaerboelling I."/>
            <person name="Rothschild-Mancinelli K."/>
            <person name="Lyhne E.K."/>
            <person name="Kogle M.E."/>
            <person name="Barry K."/>
            <person name="Clum A."/>
            <person name="Na H."/>
            <person name="Ledsgaard L."/>
            <person name="Lin J."/>
            <person name="Lipzen A."/>
            <person name="Kuo A."/>
            <person name="Riley R."/>
            <person name="Mondo S."/>
            <person name="LaButti K."/>
            <person name="Haridas S."/>
            <person name="Pangalinan J."/>
            <person name="Salamov A.A."/>
            <person name="Simmons B.A."/>
            <person name="Magnuson J.K."/>
            <person name="Chen J."/>
            <person name="Drula E."/>
            <person name="Henrissat B."/>
            <person name="Wiebenga A."/>
            <person name="Lubbers R.J."/>
            <person name="Gomes A.C."/>
            <person name="Makela M.R."/>
            <person name="Stajich J."/>
            <person name="Grigoriev I.V."/>
            <person name="Mortensen U.H."/>
            <person name="De vries R.P."/>
            <person name="Baker S.E."/>
            <person name="Andersen M.R."/>
        </authorList>
    </citation>
    <scope>NUCLEOTIDE SEQUENCE [LARGE SCALE GENOMIC DNA]</scope>
    <source>
        <strain evidence="9 10">CBS 600.67</strain>
    </source>
</reference>
<keyword evidence="4 5" id="KW-0326">Glycosidase</keyword>
<evidence type="ECO:0000259" key="7">
    <source>
        <dbReference type="Pfam" id="PF00251"/>
    </source>
</evidence>
<dbReference type="Pfam" id="PF08244">
    <property type="entry name" value="Glyco_hydro_32C"/>
    <property type="match status" value="1"/>
</dbReference>
<evidence type="ECO:0000313" key="9">
    <source>
        <dbReference type="EMBL" id="KAL2816587.1"/>
    </source>
</evidence>
<dbReference type="SMART" id="SM00640">
    <property type="entry name" value="Glyco_32"/>
    <property type="match status" value="1"/>
</dbReference>